<dbReference type="Proteomes" id="UP000717752">
    <property type="component" value="Unassembled WGS sequence"/>
</dbReference>
<evidence type="ECO:0000313" key="7">
    <source>
        <dbReference type="Proteomes" id="UP000717752"/>
    </source>
</evidence>
<keyword evidence="2" id="KW-0805">Transcription regulation</keyword>
<evidence type="ECO:0000256" key="2">
    <source>
        <dbReference type="ARBA" id="ARBA00023015"/>
    </source>
</evidence>
<comment type="similarity">
    <text evidence="1">Belongs to the LysR transcriptional regulatory family.</text>
</comment>
<dbReference type="InterPro" id="IPR036390">
    <property type="entry name" value="WH_DNA-bd_sf"/>
</dbReference>
<dbReference type="PANTHER" id="PTHR30419:SF8">
    <property type="entry name" value="NITROGEN ASSIMILATION TRANSCRIPTIONAL ACTIVATOR-RELATED"/>
    <property type="match status" value="1"/>
</dbReference>
<dbReference type="Pfam" id="PF00126">
    <property type="entry name" value="HTH_1"/>
    <property type="match status" value="1"/>
</dbReference>
<evidence type="ECO:0000259" key="5">
    <source>
        <dbReference type="PROSITE" id="PS50931"/>
    </source>
</evidence>
<name>A0ABS7GP91_9HYPH</name>
<dbReference type="Gene3D" id="1.10.10.10">
    <property type="entry name" value="Winged helix-like DNA-binding domain superfamily/Winged helix DNA-binding domain"/>
    <property type="match status" value="1"/>
</dbReference>
<feature type="domain" description="HTH lysR-type" evidence="5">
    <location>
        <begin position="13"/>
        <end position="70"/>
    </location>
</feature>
<dbReference type="PANTHER" id="PTHR30419">
    <property type="entry name" value="HTH-TYPE TRANSCRIPTIONAL REGULATOR YBHD"/>
    <property type="match status" value="1"/>
</dbReference>
<gene>
    <name evidence="6" type="ORF">JNB85_01830</name>
</gene>
<evidence type="ECO:0000256" key="3">
    <source>
        <dbReference type="ARBA" id="ARBA00023125"/>
    </source>
</evidence>
<evidence type="ECO:0000256" key="1">
    <source>
        <dbReference type="ARBA" id="ARBA00009437"/>
    </source>
</evidence>
<keyword evidence="7" id="KW-1185">Reference proteome</keyword>
<accession>A0ABS7GP91</accession>
<dbReference type="InterPro" id="IPR050950">
    <property type="entry name" value="HTH-type_LysR_regulators"/>
</dbReference>
<evidence type="ECO:0000256" key="4">
    <source>
        <dbReference type="ARBA" id="ARBA00023163"/>
    </source>
</evidence>
<proteinExistence type="inferred from homology"/>
<dbReference type="SUPFAM" id="SSF46785">
    <property type="entry name" value="Winged helix' DNA-binding domain"/>
    <property type="match status" value="1"/>
</dbReference>
<protein>
    <submittedName>
        <fullName evidence="6">LysR family transcriptional regulator</fullName>
    </submittedName>
</protein>
<comment type="caution">
    <text evidence="6">The sequence shown here is derived from an EMBL/GenBank/DDBJ whole genome shotgun (WGS) entry which is preliminary data.</text>
</comment>
<dbReference type="RefSeq" id="WP_220332685.1">
    <property type="nucleotide sequence ID" value="NZ_JAEUAK010000001.1"/>
</dbReference>
<dbReference type="InterPro" id="IPR000847">
    <property type="entry name" value="LysR_HTH_N"/>
</dbReference>
<dbReference type="InterPro" id="IPR005119">
    <property type="entry name" value="LysR_subst-bd"/>
</dbReference>
<dbReference type="InterPro" id="IPR036388">
    <property type="entry name" value="WH-like_DNA-bd_sf"/>
</dbReference>
<keyword evidence="4" id="KW-0804">Transcription</keyword>
<dbReference type="Gene3D" id="3.40.190.290">
    <property type="match status" value="1"/>
</dbReference>
<dbReference type="EMBL" id="JAEUAK010000001">
    <property type="protein sequence ID" value="MBW9051148.1"/>
    <property type="molecule type" value="Genomic_DNA"/>
</dbReference>
<sequence>MGRSKIVGALPRMPLQVLQYAIQIAERGSTLAAAHDVNLTSSALSRQISQLEHELGITLFERHSRGMRPTSAGEVFLDAARQMIRRMERLAADLDDVHSLRRGHVTVYASEALVQDFLLPLVTDMAVSYPNIKVEIVVAAGRQAEMALLEERAELAVVFNARTHAELEIVAENKNSLVAIAKRGGVLSDQKAIAAEDLIEGHSLALPPRSYATRVAFDTLLPPEKTSFVPHLTINSIAALKHYAASGAGVAVVPELSVWQGSSDRDRFDILQIVGAGEIGTRVCLCRHGSRPLSAAASHMLGQLMAAFPSYTEGF</sequence>
<evidence type="ECO:0000313" key="6">
    <source>
        <dbReference type="EMBL" id="MBW9051148.1"/>
    </source>
</evidence>
<reference evidence="6 7" key="1">
    <citation type="journal article" date="2021" name="MBio">
        <title>Poor Competitiveness of Bradyrhizobium in Pigeon Pea Root Colonization in Indian Soils.</title>
        <authorList>
            <person name="Chalasani D."/>
            <person name="Basu A."/>
            <person name="Pullabhotla S.V.S.R.N."/>
            <person name="Jorrin B."/>
            <person name="Neal A.L."/>
            <person name="Poole P.S."/>
            <person name="Podile A.R."/>
            <person name="Tkacz A."/>
        </authorList>
    </citation>
    <scope>NUCLEOTIDE SEQUENCE [LARGE SCALE GENOMIC DNA]</scope>
    <source>
        <strain evidence="6 7">HU56</strain>
    </source>
</reference>
<dbReference type="PROSITE" id="PS50931">
    <property type="entry name" value="HTH_LYSR"/>
    <property type="match status" value="1"/>
</dbReference>
<organism evidence="6 7">
    <name type="scientific">Rhizobium mesosinicum</name>
    <dbReference type="NCBI Taxonomy" id="335017"/>
    <lineage>
        <taxon>Bacteria</taxon>
        <taxon>Pseudomonadati</taxon>
        <taxon>Pseudomonadota</taxon>
        <taxon>Alphaproteobacteria</taxon>
        <taxon>Hyphomicrobiales</taxon>
        <taxon>Rhizobiaceae</taxon>
        <taxon>Rhizobium/Agrobacterium group</taxon>
        <taxon>Rhizobium</taxon>
    </lineage>
</organism>
<dbReference type="Pfam" id="PF03466">
    <property type="entry name" value="LysR_substrate"/>
    <property type="match status" value="1"/>
</dbReference>
<dbReference type="PRINTS" id="PR00039">
    <property type="entry name" value="HTHLYSR"/>
</dbReference>
<dbReference type="SUPFAM" id="SSF53850">
    <property type="entry name" value="Periplasmic binding protein-like II"/>
    <property type="match status" value="1"/>
</dbReference>
<keyword evidence="3" id="KW-0238">DNA-binding</keyword>